<dbReference type="RefSeq" id="WP_272743252.1">
    <property type="nucleotide sequence ID" value="NZ_JAQQKV010000001.1"/>
</dbReference>
<gene>
    <name evidence="2" type="ORF">PQU98_02290</name>
</gene>
<dbReference type="CDD" id="cd03443">
    <property type="entry name" value="PaaI_thioesterase"/>
    <property type="match status" value="1"/>
</dbReference>
<dbReference type="EMBL" id="JAQQKV010000001">
    <property type="protein sequence ID" value="MDC7674942.1"/>
    <property type="molecule type" value="Genomic_DNA"/>
</dbReference>
<keyword evidence="3" id="KW-1185">Reference proteome</keyword>
<dbReference type="SUPFAM" id="SSF54637">
    <property type="entry name" value="Thioesterase/thiol ester dehydrase-isomerase"/>
    <property type="match status" value="1"/>
</dbReference>
<protein>
    <submittedName>
        <fullName evidence="2">PaaI family thioesterase</fullName>
    </submittedName>
</protein>
<sequence>MTLSEASRQILQSIPFARFLNVSMELAGNELTLKLPFNDKLIGNPVLPALHGGVIGAFMEMAAMTQLSVSENYSHLPKPINVSVQYLRSGKALDTFARAHLNRVGRSIANVEVIAWQDNKTLPIATLQSHFLLNL</sequence>
<dbReference type="InterPro" id="IPR049449">
    <property type="entry name" value="TesB_ACOT8-like_N"/>
</dbReference>
<dbReference type="InterPro" id="IPR029069">
    <property type="entry name" value="HotDog_dom_sf"/>
</dbReference>
<organism evidence="2 3">
    <name type="scientific">Asticcacaulis machinosus</name>
    <dbReference type="NCBI Taxonomy" id="2984211"/>
    <lineage>
        <taxon>Bacteria</taxon>
        <taxon>Pseudomonadati</taxon>
        <taxon>Pseudomonadota</taxon>
        <taxon>Alphaproteobacteria</taxon>
        <taxon>Caulobacterales</taxon>
        <taxon>Caulobacteraceae</taxon>
        <taxon>Asticcacaulis</taxon>
    </lineage>
</organism>
<evidence type="ECO:0000259" key="1">
    <source>
        <dbReference type="Pfam" id="PF13622"/>
    </source>
</evidence>
<evidence type="ECO:0000313" key="2">
    <source>
        <dbReference type="EMBL" id="MDC7674942.1"/>
    </source>
</evidence>
<accession>A0ABT5HFB4</accession>
<feature type="domain" description="Acyl-CoA thioesterase-like N-terminal HotDog" evidence="1">
    <location>
        <begin position="49"/>
        <end position="127"/>
    </location>
</feature>
<dbReference type="Proteomes" id="UP001218579">
    <property type="component" value="Unassembled WGS sequence"/>
</dbReference>
<dbReference type="Pfam" id="PF13622">
    <property type="entry name" value="4HBT_3"/>
    <property type="match status" value="1"/>
</dbReference>
<evidence type="ECO:0000313" key="3">
    <source>
        <dbReference type="Proteomes" id="UP001218579"/>
    </source>
</evidence>
<proteinExistence type="predicted"/>
<reference evidence="2 3" key="1">
    <citation type="submission" date="2023-01" db="EMBL/GenBank/DDBJ databases">
        <title>Novel species of the genus Asticcacaulis isolated from rivers.</title>
        <authorList>
            <person name="Lu H."/>
        </authorList>
    </citation>
    <scope>NUCLEOTIDE SEQUENCE [LARGE SCALE GENOMIC DNA]</scope>
    <source>
        <strain evidence="2 3">LKC15W</strain>
    </source>
</reference>
<name>A0ABT5HFB4_9CAUL</name>
<comment type="caution">
    <text evidence="2">The sequence shown here is derived from an EMBL/GenBank/DDBJ whole genome shotgun (WGS) entry which is preliminary data.</text>
</comment>
<dbReference type="Gene3D" id="3.10.129.10">
    <property type="entry name" value="Hotdog Thioesterase"/>
    <property type="match status" value="1"/>
</dbReference>